<feature type="domain" description="Carbohydrate kinase PfkB" evidence="5">
    <location>
        <begin position="23"/>
        <end position="283"/>
    </location>
</feature>
<dbReference type="AlphaFoldDB" id="A0A6J4MKL9"/>
<accession>A0A6J4MKL9</accession>
<feature type="compositionally biased region" description="Low complexity" evidence="4">
    <location>
        <begin position="293"/>
        <end position="302"/>
    </location>
</feature>
<reference evidence="6" key="1">
    <citation type="submission" date="2020-02" db="EMBL/GenBank/DDBJ databases">
        <authorList>
            <person name="Meier V. D."/>
        </authorList>
    </citation>
    <scope>NUCLEOTIDE SEQUENCE</scope>
    <source>
        <strain evidence="6">AVDCRST_MAG68</strain>
    </source>
</reference>
<organism evidence="6">
    <name type="scientific">uncultured Gemmatimonadota bacterium</name>
    <dbReference type="NCBI Taxonomy" id="203437"/>
    <lineage>
        <taxon>Bacteria</taxon>
        <taxon>Pseudomonadati</taxon>
        <taxon>Gemmatimonadota</taxon>
        <taxon>environmental samples</taxon>
    </lineage>
</organism>
<feature type="region of interest" description="Disordered" evidence="4">
    <location>
        <begin position="293"/>
        <end position="314"/>
    </location>
</feature>
<dbReference type="Gene3D" id="3.40.1190.20">
    <property type="match status" value="1"/>
</dbReference>
<sequence length="314" mass="33121">MTGAPVICFGEALWDRLPGGLFLGGAPVNVAYHLERCGASAVPVTAVGDDDLGREMLRRFARWGLDTRFVGVLGHRPTGVVHAEPLPDGGTSYRIEEDAAWDWIELSPALRRTAGACRAVVFGTLAQRFPHNRERLAHLLKCAGGALRVYDVNLRPPYDSLELVWRLAGRAGLIKANADELARLTGVAPGAGSLEEGARALAEKTACPRVCVTAGAIGAGLLLDRAWHWAEGRPVHVRDTVGAGDAFLAGLIHGLLDDPGAPRQALERACRLGELVASCEGATPEYTISAAGVPVPATAPPGEAQRLGDAGEMR</sequence>
<evidence type="ECO:0000256" key="1">
    <source>
        <dbReference type="ARBA" id="ARBA00010688"/>
    </source>
</evidence>
<dbReference type="InterPro" id="IPR050306">
    <property type="entry name" value="PfkB_Carbo_kinase"/>
</dbReference>
<evidence type="ECO:0000256" key="3">
    <source>
        <dbReference type="ARBA" id="ARBA00022777"/>
    </source>
</evidence>
<comment type="similarity">
    <text evidence="1">Belongs to the carbohydrate kinase PfkB family.</text>
</comment>
<dbReference type="EC" id="2.7.1.4" evidence="6"/>
<dbReference type="PANTHER" id="PTHR43085">
    <property type="entry name" value="HEXOKINASE FAMILY MEMBER"/>
    <property type="match status" value="1"/>
</dbReference>
<keyword evidence="2 6" id="KW-0808">Transferase</keyword>
<evidence type="ECO:0000313" key="6">
    <source>
        <dbReference type="EMBL" id="CAA9362287.1"/>
    </source>
</evidence>
<dbReference type="GO" id="GO:0008865">
    <property type="term" value="F:fructokinase activity"/>
    <property type="evidence" value="ECO:0007669"/>
    <property type="project" value="UniProtKB-EC"/>
</dbReference>
<dbReference type="Pfam" id="PF00294">
    <property type="entry name" value="PfkB"/>
    <property type="match status" value="1"/>
</dbReference>
<protein>
    <submittedName>
        <fullName evidence="6">Fructokinase</fullName>
        <ecNumber evidence="6">2.7.1.4</ecNumber>
    </submittedName>
</protein>
<dbReference type="EMBL" id="CADCTW010000207">
    <property type="protein sequence ID" value="CAA9362287.1"/>
    <property type="molecule type" value="Genomic_DNA"/>
</dbReference>
<keyword evidence="3 6" id="KW-0418">Kinase</keyword>
<proteinExistence type="inferred from homology"/>
<dbReference type="PROSITE" id="PS00583">
    <property type="entry name" value="PFKB_KINASES_1"/>
    <property type="match status" value="1"/>
</dbReference>
<dbReference type="InterPro" id="IPR029056">
    <property type="entry name" value="Ribokinase-like"/>
</dbReference>
<evidence type="ECO:0000256" key="2">
    <source>
        <dbReference type="ARBA" id="ARBA00022679"/>
    </source>
</evidence>
<evidence type="ECO:0000256" key="4">
    <source>
        <dbReference type="SAM" id="MobiDB-lite"/>
    </source>
</evidence>
<dbReference type="CDD" id="cd01167">
    <property type="entry name" value="bac_FRK"/>
    <property type="match status" value="1"/>
</dbReference>
<evidence type="ECO:0000259" key="5">
    <source>
        <dbReference type="Pfam" id="PF00294"/>
    </source>
</evidence>
<dbReference type="SUPFAM" id="SSF53613">
    <property type="entry name" value="Ribokinase-like"/>
    <property type="match status" value="1"/>
</dbReference>
<name>A0A6J4MKL9_9BACT</name>
<gene>
    <name evidence="6" type="ORF">AVDCRST_MAG68-4547</name>
</gene>
<dbReference type="InterPro" id="IPR002173">
    <property type="entry name" value="Carboh/pur_kinase_PfkB_CS"/>
</dbReference>
<dbReference type="PANTHER" id="PTHR43085:SF57">
    <property type="entry name" value="CARBOHYDRATE KINASE PFKB DOMAIN-CONTAINING PROTEIN"/>
    <property type="match status" value="1"/>
</dbReference>
<dbReference type="InterPro" id="IPR011611">
    <property type="entry name" value="PfkB_dom"/>
</dbReference>
<dbReference type="PROSITE" id="PS00584">
    <property type="entry name" value="PFKB_KINASES_2"/>
    <property type="match status" value="1"/>
</dbReference>